<accession>B0YAF9</accession>
<dbReference type="HOGENOM" id="CLU_3426850_0_0_1"/>
<sequence>MTELGVWTVQLNKDSDQRQGL</sequence>
<dbReference type="AlphaFoldDB" id="B0YAF9"/>
<dbReference type="VEuPathDB" id="FungiDB:AFUB_084530"/>
<dbReference type="Proteomes" id="UP000001699">
    <property type="component" value="Unassembled WGS sequence"/>
</dbReference>
<evidence type="ECO:0000313" key="1">
    <source>
        <dbReference type="EMBL" id="EDP49002.1"/>
    </source>
</evidence>
<name>B0YAF9_ASPFC</name>
<proteinExistence type="predicted"/>
<organism evidence="1 2">
    <name type="scientific">Aspergillus fumigatus (strain CBS 144.89 / FGSC A1163 / CEA10)</name>
    <name type="common">Neosartorya fumigata</name>
    <dbReference type="NCBI Taxonomy" id="451804"/>
    <lineage>
        <taxon>Eukaryota</taxon>
        <taxon>Fungi</taxon>
        <taxon>Dikarya</taxon>
        <taxon>Ascomycota</taxon>
        <taxon>Pezizomycotina</taxon>
        <taxon>Eurotiomycetes</taxon>
        <taxon>Eurotiomycetidae</taxon>
        <taxon>Eurotiales</taxon>
        <taxon>Aspergillaceae</taxon>
        <taxon>Aspergillus</taxon>
        <taxon>Aspergillus subgen. Fumigati</taxon>
    </lineage>
</organism>
<evidence type="ECO:0000313" key="2">
    <source>
        <dbReference type="Proteomes" id="UP000001699"/>
    </source>
</evidence>
<dbReference type="EMBL" id="DS499600">
    <property type="protein sequence ID" value="EDP49002.1"/>
    <property type="molecule type" value="Genomic_DNA"/>
</dbReference>
<reference evidence="1 2" key="1">
    <citation type="journal article" date="2008" name="PLoS Genet.">
        <title>Genomic islands in the pathogenic filamentous fungus Aspergillus fumigatus.</title>
        <authorList>
            <person name="Fedorova N.D."/>
            <person name="Khaldi N."/>
            <person name="Joardar V.S."/>
            <person name="Maiti R."/>
            <person name="Amedeo P."/>
            <person name="Anderson M.J."/>
            <person name="Crabtree J."/>
            <person name="Silva J.C."/>
            <person name="Badger J.H."/>
            <person name="Albarraq A."/>
            <person name="Angiuoli S."/>
            <person name="Bussey H."/>
            <person name="Bowyer P."/>
            <person name="Cotty P.J."/>
            <person name="Dyer P.S."/>
            <person name="Egan A."/>
            <person name="Galens K."/>
            <person name="Fraser-Liggett C.M."/>
            <person name="Haas B.J."/>
            <person name="Inman J.M."/>
            <person name="Kent R."/>
            <person name="Lemieux S."/>
            <person name="Malavazi I."/>
            <person name="Orvis J."/>
            <person name="Roemer T."/>
            <person name="Ronning C.M."/>
            <person name="Sundaram J.P."/>
            <person name="Sutton G."/>
            <person name="Turner G."/>
            <person name="Venter J.C."/>
            <person name="White O.R."/>
            <person name="Whitty B.R."/>
            <person name="Youngman P."/>
            <person name="Wolfe K.H."/>
            <person name="Goldman G.H."/>
            <person name="Wortman J.R."/>
            <person name="Jiang B."/>
            <person name="Denning D.W."/>
            <person name="Nierman W.C."/>
        </authorList>
    </citation>
    <scope>NUCLEOTIDE SEQUENCE [LARGE SCALE GENOMIC DNA]</scope>
    <source>
        <strain evidence="2">CBS 144.89 / FGSC A1163 / CEA10</strain>
    </source>
</reference>
<gene>
    <name evidence="1" type="ORF">AFUB_084530</name>
</gene>
<keyword evidence="2" id="KW-1185">Reference proteome</keyword>
<protein>
    <submittedName>
        <fullName evidence="1">Uncharacterized protein</fullName>
    </submittedName>
</protein>